<keyword evidence="3" id="KW-0378">Hydrolase</keyword>
<name>A0ABZ1BQD6_9FIRM</name>
<dbReference type="Proteomes" id="UP001333102">
    <property type="component" value="Chromosome"/>
</dbReference>
<evidence type="ECO:0000259" key="2">
    <source>
        <dbReference type="PROSITE" id="PS50263"/>
    </source>
</evidence>
<reference evidence="4" key="1">
    <citation type="submission" date="2023-12" db="EMBL/GenBank/DDBJ databases">
        <title>Novel isolates from deep terrestrial aquifers shed light on the physiology and ecology of the class Limnochordia.</title>
        <authorList>
            <person name="Karnachuk O.V."/>
            <person name="Lukina A.P."/>
            <person name="Avakyan M.R."/>
            <person name="Kadnikov V."/>
            <person name="Begmatov S."/>
            <person name="Beletsky A.V."/>
            <person name="Mardanov A.V."/>
            <person name="Ravin N.V."/>
        </authorList>
    </citation>
    <scope>NUCLEOTIDE SEQUENCE [LARGE SCALE GENOMIC DNA]</scope>
    <source>
        <strain evidence="4">LN</strain>
    </source>
</reference>
<keyword evidence="4" id="KW-1185">Reference proteome</keyword>
<dbReference type="RefSeq" id="WP_324669406.1">
    <property type="nucleotide sequence ID" value="NZ_CP141614.1"/>
</dbReference>
<evidence type="ECO:0000313" key="4">
    <source>
        <dbReference type="Proteomes" id="UP001333102"/>
    </source>
</evidence>
<dbReference type="PROSITE" id="PS50263">
    <property type="entry name" value="CN_HYDROLASE"/>
    <property type="match status" value="1"/>
</dbReference>
<comment type="similarity">
    <text evidence="1">Belongs to the carbon-nitrogen hydrolase superfamily. NIT1/NIT2 family.</text>
</comment>
<dbReference type="Pfam" id="PF00795">
    <property type="entry name" value="CN_hydrolase"/>
    <property type="match status" value="1"/>
</dbReference>
<protein>
    <submittedName>
        <fullName evidence="3">Carbon-nitrogen hydrolase family protein</fullName>
    </submittedName>
</protein>
<dbReference type="Gene3D" id="3.60.110.10">
    <property type="entry name" value="Carbon-nitrogen hydrolase"/>
    <property type="match status" value="1"/>
</dbReference>
<dbReference type="CDD" id="cd07197">
    <property type="entry name" value="nitrilase"/>
    <property type="match status" value="1"/>
</dbReference>
<evidence type="ECO:0000256" key="1">
    <source>
        <dbReference type="ARBA" id="ARBA00010613"/>
    </source>
</evidence>
<organism evidence="3 4">
    <name type="scientific">Geochorda subterranea</name>
    <dbReference type="NCBI Taxonomy" id="3109564"/>
    <lineage>
        <taxon>Bacteria</taxon>
        <taxon>Bacillati</taxon>
        <taxon>Bacillota</taxon>
        <taxon>Limnochordia</taxon>
        <taxon>Limnochordales</taxon>
        <taxon>Geochordaceae</taxon>
        <taxon>Geochorda</taxon>
    </lineage>
</organism>
<accession>A0ABZ1BQD6</accession>
<dbReference type="EMBL" id="CP141614">
    <property type="protein sequence ID" value="WRP15017.1"/>
    <property type="molecule type" value="Genomic_DNA"/>
</dbReference>
<sequence>MVVTLRIAVVQPIAHPPSEAQANVADAIRWVEQAAEQGASFVCFPETYPGPWRMPATFDPRPTMVEAAAKHGVHVVFGTIEPVNNEIATAYNLVCMAYPDGRPLAQYRRTHPNGPWIYTGGRFWEFRYVPGDDFPVFDTALTRVGLAMCSEVYVPEVSRALAVRGAELIFMPAGIDKKKLWETWRALTWARAIENLAVVVTTQNLFSHTERGLAMVATPEQVLLESIAAGLFLVDVDLERIRYLRETRDDVDSSAYCAVKQGLLGPQWLRKELYGRIYPRGSE</sequence>
<dbReference type="InterPro" id="IPR003010">
    <property type="entry name" value="C-N_Hydrolase"/>
</dbReference>
<feature type="domain" description="CN hydrolase" evidence="2">
    <location>
        <begin position="5"/>
        <end position="238"/>
    </location>
</feature>
<dbReference type="InterPro" id="IPR036526">
    <property type="entry name" value="C-N_Hydrolase_sf"/>
</dbReference>
<gene>
    <name evidence="3" type="ORF">VLY81_02245</name>
</gene>
<dbReference type="SUPFAM" id="SSF56317">
    <property type="entry name" value="Carbon-nitrogen hydrolase"/>
    <property type="match status" value="1"/>
</dbReference>
<dbReference type="GO" id="GO:0016787">
    <property type="term" value="F:hydrolase activity"/>
    <property type="evidence" value="ECO:0007669"/>
    <property type="project" value="UniProtKB-KW"/>
</dbReference>
<evidence type="ECO:0000313" key="3">
    <source>
        <dbReference type="EMBL" id="WRP15017.1"/>
    </source>
</evidence>
<dbReference type="PANTHER" id="PTHR23088:SF27">
    <property type="entry name" value="DEAMINATED GLUTATHIONE AMIDASE"/>
    <property type="match status" value="1"/>
</dbReference>
<proteinExistence type="inferred from homology"/>
<dbReference type="PANTHER" id="PTHR23088">
    <property type="entry name" value="NITRILASE-RELATED"/>
    <property type="match status" value="1"/>
</dbReference>